<dbReference type="AlphaFoldDB" id="A0AAD8XY81"/>
<gene>
    <name evidence="2" type="ORF">QTG54_013608</name>
</gene>
<reference evidence="2" key="1">
    <citation type="submission" date="2023-06" db="EMBL/GenBank/DDBJ databases">
        <title>Survivors Of The Sea: Transcriptome response of Skeletonema marinoi to long-term dormancy.</title>
        <authorList>
            <person name="Pinder M.I.M."/>
            <person name="Kourtchenko O."/>
            <person name="Robertson E.K."/>
            <person name="Larsson T."/>
            <person name="Maumus F."/>
            <person name="Osuna-Cruz C.M."/>
            <person name="Vancaester E."/>
            <person name="Stenow R."/>
            <person name="Vandepoele K."/>
            <person name="Ploug H."/>
            <person name="Bruchert V."/>
            <person name="Godhe A."/>
            <person name="Topel M."/>
        </authorList>
    </citation>
    <scope>NUCLEOTIDE SEQUENCE</scope>
    <source>
        <strain evidence="2">R05AC</strain>
    </source>
</reference>
<sequence length="321" mass="36208">MSWLGKNTNWNRCDKQYDSYMDFSTISDNRQNVSFTSTTKDFATIIVAIVLVFLNNMTTCKQKLLLLAALLFTLMMVHSSNGFLGSSRSNSNNDKLMARRMRLVATNTPSSPMPGRSSCLYERRSYDDKSDEELFAALLVDKKSKARDATASPSSSLDSSRYAHLANITSPSPSIKPEDIIPLVMIALKNNDVPDKDAGIKLVWEFATDTTQYVFRNNRTEFIESCHETAEEFPTSFYGVAINGQSWKIETKVNRVGGESGWIATQVIKTVSSDGRLRRWQWELRKNKRPPCLGCWKIESIGSSDRNGDFEARDRGNGWSD</sequence>
<name>A0AAD8XY81_9STRA</name>
<evidence type="ECO:0000313" key="2">
    <source>
        <dbReference type="EMBL" id="KAK1735902.1"/>
    </source>
</evidence>
<organism evidence="2 3">
    <name type="scientific">Skeletonema marinoi</name>
    <dbReference type="NCBI Taxonomy" id="267567"/>
    <lineage>
        <taxon>Eukaryota</taxon>
        <taxon>Sar</taxon>
        <taxon>Stramenopiles</taxon>
        <taxon>Ochrophyta</taxon>
        <taxon>Bacillariophyta</taxon>
        <taxon>Coscinodiscophyceae</taxon>
        <taxon>Thalassiosirophycidae</taxon>
        <taxon>Thalassiosirales</taxon>
        <taxon>Skeletonemataceae</taxon>
        <taxon>Skeletonema</taxon>
        <taxon>Skeletonema marinoi-dohrnii complex</taxon>
    </lineage>
</organism>
<keyword evidence="3" id="KW-1185">Reference proteome</keyword>
<protein>
    <submittedName>
        <fullName evidence="2">Uncharacterized protein</fullName>
    </submittedName>
</protein>
<feature type="transmembrane region" description="Helical" evidence="1">
    <location>
        <begin position="64"/>
        <end position="84"/>
    </location>
</feature>
<proteinExistence type="predicted"/>
<accession>A0AAD8XY81</accession>
<evidence type="ECO:0000256" key="1">
    <source>
        <dbReference type="SAM" id="Phobius"/>
    </source>
</evidence>
<keyword evidence="1" id="KW-1133">Transmembrane helix</keyword>
<comment type="caution">
    <text evidence="2">The sequence shown here is derived from an EMBL/GenBank/DDBJ whole genome shotgun (WGS) entry which is preliminary data.</text>
</comment>
<dbReference type="EMBL" id="JATAAI010000032">
    <property type="protein sequence ID" value="KAK1735902.1"/>
    <property type="molecule type" value="Genomic_DNA"/>
</dbReference>
<keyword evidence="1" id="KW-0812">Transmembrane</keyword>
<feature type="transmembrane region" description="Helical" evidence="1">
    <location>
        <begin position="42"/>
        <end position="57"/>
    </location>
</feature>
<dbReference type="Proteomes" id="UP001224775">
    <property type="component" value="Unassembled WGS sequence"/>
</dbReference>
<keyword evidence="1" id="KW-0472">Membrane</keyword>
<dbReference type="PANTHER" id="PTHR35716">
    <property type="entry name" value="OS05G0574700 PROTEIN-RELATED"/>
    <property type="match status" value="1"/>
</dbReference>
<evidence type="ECO:0000313" key="3">
    <source>
        <dbReference type="Proteomes" id="UP001224775"/>
    </source>
</evidence>